<proteinExistence type="predicted"/>
<evidence type="ECO:0000313" key="1">
    <source>
        <dbReference type="EMBL" id="MFC0475484.1"/>
    </source>
</evidence>
<protein>
    <recommendedName>
        <fullName evidence="3">DNA2/NAM7 helicase helicase domain-containing protein</fullName>
    </recommendedName>
</protein>
<evidence type="ECO:0008006" key="3">
    <source>
        <dbReference type="Google" id="ProtNLM"/>
    </source>
</evidence>
<comment type="caution">
    <text evidence="1">The sequence shown here is derived from an EMBL/GenBank/DDBJ whole genome shotgun (WGS) entry which is preliminary data.</text>
</comment>
<dbReference type="Proteomes" id="UP001589738">
    <property type="component" value="Unassembled WGS sequence"/>
</dbReference>
<keyword evidence="2" id="KW-1185">Reference proteome</keyword>
<evidence type="ECO:0000313" key="2">
    <source>
        <dbReference type="Proteomes" id="UP001589738"/>
    </source>
</evidence>
<dbReference type="RefSeq" id="WP_160547563.1">
    <property type="nucleotide sequence ID" value="NZ_JBHLUU010000027.1"/>
</dbReference>
<gene>
    <name evidence="1" type="ORF">ACFFHF_09500</name>
</gene>
<organism evidence="1 2">
    <name type="scientific">Robertmurraya beringensis</name>
    <dbReference type="NCBI Taxonomy" id="641660"/>
    <lineage>
        <taxon>Bacteria</taxon>
        <taxon>Bacillati</taxon>
        <taxon>Bacillota</taxon>
        <taxon>Bacilli</taxon>
        <taxon>Bacillales</taxon>
        <taxon>Bacillaceae</taxon>
        <taxon>Robertmurraya</taxon>
    </lineage>
</organism>
<dbReference type="EMBL" id="JBHLUU010000027">
    <property type="protein sequence ID" value="MFC0475484.1"/>
    <property type="molecule type" value="Genomic_DNA"/>
</dbReference>
<name>A0ABV6KQE6_9BACI</name>
<sequence length="54" mass="6194">MVESGIPSVYRAKQVIIAGDEKQLPPFYMFQTSVVVDEDEDEQYDTDQLLNGKR</sequence>
<reference evidence="1 2" key="1">
    <citation type="submission" date="2024-09" db="EMBL/GenBank/DDBJ databases">
        <authorList>
            <person name="Sun Q."/>
            <person name="Mori K."/>
        </authorList>
    </citation>
    <scope>NUCLEOTIDE SEQUENCE [LARGE SCALE GENOMIC DNA]</scope>
    <source>
        <strain evidence="1 2">CGMCC 1.9126</strain>
    </source>
</reference>
<accession>A0ABV6KQE6</accession>